<evidence type="ECO:0000256" key="1">
    <source>
        <dbReference type="SAM" id="MobiDB-lite"/>
    </source>
</evidence>
<sequence>YGINSSDPRLVAIQVDGDEILCEETSVRTRAQKKKTHVEYTRIPLLVKIFKVLLYLMQSELDVAMASSVDELSDEESEDESEIGGDTSENFESEAVDLSTLLKEEEDCNDL</sequence>
<feature type="non-terminal residue" evidence="2">
    <location>
        <position position="111"/>
    </location>
</feature>
<feature type="compositionally biased region" description="Acidic residues" evidence="1">
    <location>
        <begin position="71"/>
        <end position="95"/>
    </location>
</feature>
<protein>
    <submittedName>
        <fullName evidence="2">Uncharacterized protein</fullName>
    </submittedName>
</protein>
<keyword evidence="3" id="KW-1185">Reference proteome</keyword>
<dbReference type="EMBL" id="JAVRJZ010000021">
    <property type="protein sequence ID" value="KAK2705087.1"/>
    <property type="molecule type" value="Genomic_DNA"/>
</dbReference>
<proteinExistence type="predicted"/>
<dbReference type="Proteomes" id="UP001187531">
    <property type="component" value="Unassembled WGS sequence"/>
</dbReference>
<accession>A0AA88KVH8</accession>
<organism evidence="2 3">
    <name type="scientific">Artemia franciscana</name>
    <name type="common">Brine shrimp</name>
    <name type="synonym">Artemia sanfranciscana</name>
    <dbReference type="NCBI Taxonomy" id="6661"/>
    <lineage>
        <taxon>Eukaryota</taxon>
        <taxon>Metazoa</taxon>
        <taxon>Ecdysozoa</taxon>
        <taxon>Arthropoda</taxon>
        <taxon>Crustacea</taxon>
        <taxon>Branchiopoda</taxon>
        <taxon>Anostraca</taxon>
        <taxon>Artemiidae</taxon>
        <taxon>Artemia</taxon>
    </lineage>
</organism>
<feature type="non-terminal residue" evidence="2">
    <location>
        <position position="1"/>
    </location>
</feature>
<name>A0AA88KVH8_ARTSF</name>
<gene>
    <name evidence="2" type="ORF">QYM36_017209</name>
</gene>
<comment type="caution">
    <text evidence="2">The sequence shown here is derived from an EMBL/GenBank/DDBJ whole genome shotgun (WGS) entry which is preliminary data.</text>
</comment>
<evidence type="ECO:0000313" key="3">
    <source>
        <dbReference type="Proteomes" id="UP001187531"/>
    </source>
</evidence>
<evidence type="ECO:0000313" key="2">
    <source>
        <dbReference type="EMBL" id="KAK2705087.1"/>
    </source>
</evidence>
<dbReference type="AlphaFoldDB" id="A0AA88KVH8"/>
<reference evidence="2" key="1">
    <citation type="submission" date="2023-07" db="EMBL/GenBank/DDBJ databases">
        <title>Chromosome-level genome assembly of Artemia franciscana.</title>
        <authorList>
            <person name="Jo E."/>
        </authorList>
    </citation>
    <scope>NUCLEOTIDE SEQUENCE</scope>
    <source>
        <tissue evidence="2">Whole body</tissue>
    </source>
</reference>
<feature type="region of interest" description="Disordered" evidence="1">
    <location>
        <begin position="67"/>
        <end position="96"/>
    </location>
</feature>